<dbReference type="EMBL" id="NVNL01000059">
    <property type="protein sequence ID" value="PEA86659.1"/>
    <property type="molecule type" value="Genomic_DNA"/>
</dbReference>
<gene>
    <name evidence="1" type="ORF">CON71_28700</name>
</gene>
<evidence type="ECO:0000313" key="1">
    <source>
        <dbReference type="EMBL" id="PEA86659.1"/>
    </source>
</evidence>
<reference evidence="1 2" key="1">
    <citation type="submission" date="2017-09" db="EMBL/GenBank/DDBJ databases">
        <title>Large-scale bioinformatics analysis of Bacillus genomes uncovers conserved roles of natural products in bacterial physiology.</title>
        <authorList>
            <consortium name="Agbiome Team Llc"/>
            <person name="Bleich R.M."/>
            <person name="Grubbs K.J."/>
            <person name="Santa Maria K.C."/>
            <person name="Allen S.E."/>
            <person name="Farag S."/>
            <person name="Shank E.A."/>
            <person name="Bowers A."/>
        </authorList>
    </citation>
    <scope>NUCLEOTIDE SEQUENCE [LARGE SCALE GENOMIC DNA]</scope>
    <source>
        <strain evidence="1 2">AFS089089</strain>
    </source>
</reference>
<organism evidence="1 2">
    <name type="scientific">Bacillus thuringiensis</name>
    <dbReference type="NCBI Taxonomy" id="1428"/>
    <lineage>
        <taxon>Bacteria</taxon>
        <taxon>Bacillati</taxon>
        <taxon>Bacillota</taxon>
        <taxon>Bacilli</taxon>
        <taxon>Bacillales</taxon>
        <taxon>Bacillaceae</taxon>
        <taxon>Bacillus</taxon>
        <taxon>Bacillus cereus group</taxon>
    </lineage>
</organism>
<protein>
    <submittedName>
        <fullName evidence="1">Uncharacterized protein</fullName>
    </submittedName>
</protein>
<dbReference type="Proteomes" id="UP000220702">
    <property type="component" value="Unassembled WGS sequence"/>
</dbReference>
<evidence type="ECO:0000313" key="2">
    <source>
        <dbReference type="Proteomes" id="UP000220702"/>
    </source>
</evidence>
<comment type="caution">
    <text evidence="1">The sequence shown here is derived from an EMBL/GenBank/DDBJ whole genome shotgun (WGS) entry which is preliminary data.</text>
</comment>
<accession>A0A9X6Y7Y1</accession>
<name>A0A9X6Y7Y1_BACTU</name>
<proteinExistence type="predicted"/>
<dbReference type="AlphaFoldDB" id="A0A9X6Y7Y1"/>
<sequence>MPFRRLEFYEKEGAICLKDISFSTTTHKHMDLDFVRIESISKLKKIDAMLLSAVIILYKGEPCSSQRSKTKKGRELF</sequence>